<evidence type="ECO:0000256" key="2">
    <source>
        <dbReference type="ARBA" id="ARBA00022617"/>
    </source>
</evidence>
<keyword evidence="3 6" id="KW-0479">Metal-binding</keyword>
<dbReference type="InterPro" id="IPR036909">
    <property type="entry name" value="Cyt_c-like_dom_sf"/>
</dbReference>
<dbReference type="PRINTS" id="PR00604">
    <property type="entry name" value="CYTCHRMECIAB"/>
</dbReference>
<evidence type="ECO:0000256" key="1">
    <source>
        <dbReference type="ARBA" id="ARBA00022448"/>
    </source>
</evidence>
<dbReference type="PANTHER" id="PTHR11961">
    <property type="entry name" value="CYTOCHROME C"/>
    <property type="match status" value="1"/>
</dbReference>
<dbReference type="SUPFAM" id="SSF46626">
    <property type="entry name" value="Cytochrome c"/>
    <property type="match status" value="2"/>
</dbReference>
<comment type="caution">
    <text evidence="9">The sequence shown here is derived from an EMBL/GenBank/DDBJ whole genome shotgun (WGS) entry which is preliminary data.</text>
</comment>
<dbReference type="OrthoDB" id="9805828at2"/>
<organism evidence="9 10">
    <name type="scientific">Methyloceanibacter marginalis</name>
    <dbReference type="NCBI Taxonomy" id="1774971"/>
    <lineage>
        <taxon>Bacteria</taxon>
        <taxon>Pseudomonadati</taxon>
        <taxon>Pseudomonadota</taxon>
        <taxon>Alphaproteobacteria</taxon>
        <taxon>Hyphomicrobiales</taxon>
        <taxon>Hyphomicrobiaceae</taxon>
        <taxon>Methyloceanibacter</taxon>
    </lineage>
</organism>
<feature type="domain" description="Cytochrome c" evidence="8">
    <location>
        <begin position="214"/>
        <end position="311"/>
    </location>
</feature>
<feature type="compositionally biased region" description="Basic and acidic residues" evidence="7">
    <location>
        <begin position="48"/>
        <end position="58"/>
    </location>
</feature>
<dbReference type="Gene3D" id="1.10.760.10">
    <property type="entry name" value="Cytochrome c-like domain"/>
    <property type="match status" value="2"/>
</dbReference>
<dbReference type="InterPro" id="IPR009056">
    <property type="entry name" value="Cyt_c-like_dom"/>
</dbReference>
<feature type="region of interest" description="Disordered" evidence="7">
    <location>
        <begin position="37"/>
        <end position="58"/>
    </location>
</feature>
<dbReference type="PROSITE" id="PS51007">
    <property type="entry name" value="CYTC"/>
    <property type="match status" value="2"/>
</dbReference>
<dbReference type="Proteomes" id="UP000095042">
    <property type="component" value="Unassembled WGS sequence"/>
</dbReference>
<evidence type="ECO:0000313" key="10">
    <source>
        <dbReference type="Proteomes" id="UP000095042"/>
    </source>
</evidence>
<gene>
    <name evidence="9" type="ORF">AUC71_09465</name>
</gene>
<protein>
    <recommendedName>
        <fullName evidence="8">Cytochrome c domain-containing protein</fullName>
    </recommendedName>
</protein>
<dbReference type="GO" id="GO:0020037">
    <property type="term" value="F:heme binding"/>
    <property type="evidence" value="ECO:0007669"/>
    <property type="project" value="InterPro"/>
</dbReference>
<dbReference type="InterPro" id="IPR002327">
    <property type="entry name" value="Cyt_c_1A/1B"/>
</dbReference>
<keyword evidence="10" id="KW-1185">Reference proteome</keyword>
<dbReference type="RefSeq" id="WP_069623322.1">
    <property type="nucleotide sequence ID" value="NZ_LPWD01000103.1"/>
</dbReference>
<dbReference type="GO" id="GO:0046872">
    <property type="term" value="F:metal ion binding"/>
    <property type="evidence" value="ECO:0007669"/>
    <property type="project" value="UniProtKB-KW"/>
</dbReference>
<dbReference type="GO" id="GO:0009055">
    <property type="term" value="F:electron transfer activity"/>
    <property type="evidence" value="ECO:0007669"/>
    <property type="project" value="InterPro"/>
</dbReference>
<feature type="compositionally biased region" description="Low complexity" evidence="7">
    <location>
        <begin position="181"/>
        <end position="190"/>
    </location>
</feature>
<proteinExistence type="predicted"/>
<sequence length="311" mass="33264">MKYYYLNKIAMAVLVALLLFFGTRTIIDIAYQEHPPEKPGFEVAGTEDEGHGKEEKATDEGAEFILALNKADPAKGEQDVGLCKVCHSFDKGGPTMIGPNLYGVVGHKIASHEGVNYTPALKAHEGQEWNFENLDHWLKNPQEFAPGTSMAFPGIPDIQKRADVIAYLNKNSDDPLPIPEPKAAAPAPEGAADEGAEKEASAGQSPVIALLASADAAKGEQAAALCKVCHTFDAGGATMVGPNLHNVVGHKIAAHEDFSYSDALKKHADQEWTYENLDVWLKSPQGFAPGTTMAFPGIPDDKKRADASSSS</sequence>
<feature type="region of interest" description="Disordered" evidence="7">
    <location>
        <begin position="172"/>
        <end position="201"/>
    </location>
</feature>
<keyword evidence="1" id="KW-0813">Transport</keyword>
<keyword evidence="4" id="KW-0249">Electron transport</keyword>
<feature type="compositionally biased region" description="Basic and acidic residues" evidence="7">
    <location>
        <begin position="299"/>
        <end position="311"/>
    </location>
</feature>
<evidence type="ECO:0000256" key="5">
    <source>
        <dbReference type="ARBA" id="ARBA00023004"/>
    </source>
</evidence>
<dbReference type="EMBL" id="LPWD01000103">
    <property type="protein sequence ID" value="ODS03490.1"/>
    <property type="molecule type" value="Genomic_DNA"/>
</dbReference>
<evidence type="ECO:0000256" key="7">
    <source>
        <dbReference type="SAM" id="MobiDB-lite"/>
    </source>
</evidence>
<evidence type="ECO:0000256" key="3">
    <source>
        <dbReference type="ARBA" id="ARBA00022723"/>
    </source>
</evidence>
<dbReference type="AlphaFoldDB" id="A0A1E3WCM9"/>
<evidence type="ECO:0000256" key="6">
    <source>
        <dbReference type="PROSITE-ProRule" id="PRU00433"/>
    </source>
</evidence>
<accession>A0A1E3WCM9</accession>
<evidence type="ECO:0000313" key="9">
    <source>
        <dbReference type="EMBL" id="ODS03490.1"/>
    </source>
</evidence>
<reference evidence="9 10" key="1">
    <citation type="journal article" date="2016" name="Environ. Microbiol.">
        <title>New Methyloceanibacter diversity from North Sea sediments includes methanotroph containing solely the soluble methane monooxygenase.</title>
        <authorList>
            <person name="Vekeman B."/>
            <person name="Kerckhof F.M."/>
            <person name="Cremers G."/>
            <person name="de Vos P."/>
            <person name="Vandamme P."/>
            <person name="Boon N."/>
            <person name="Op den Camp H.J."/>
            <person name="Heylen K."/>
        </authorList>
    </citation>
    <scope>NUCLEOTIDE SEQUENCE [LARGE SCALE GENOMIC DNA]</scope>
    <source>
        <strain evidence="9 10">R-67177</strain>
    </source>
</reference>
<feature type="domain" description="Cytochrome c" evidence="8">
    <location>
        <begin position="71"/>
        <end position="172"/>
    </location>
</feature>
<evidence type="ECO:0000256" key="4">
    <source>
        <dbReference type="ARBA" id="ARBA00022982"/>
    </source>
</evidence>
<name>A0A1E3WCM9_9HYPH</name>
<keyword evidence="2 6" id="KW-0349">Heme</keyword>
<evidence type="ECO:0000259" key="8">
    <source>
        <dbReference type="PROSITE" id="PS51007"/>
    </source>
</evidence>
<keyword evidence="5 6" id="KW-0408">Iron</keyword>
<feature type="region of interest" description="Disordered" evidence="7">
    <location>
        <begin position="291"/>
        <end position="311"/>
    </location>
</feature>